<dbReference type="EMBL" id="VSSQ01012262">
    <property type="protein sequence ID" value="MPM48807.1"/>
    <property type="molecule type" value="Genomic_DNA"/>
</dbReference>
<evidence type="ECO:0000313" key="2">
    <source>
        <dbReference type="EMBL" id="MPM48807.1"/>
    </source>
</evidence>
<dbReference type="Gene3D" id="3.40.630.30">
    <property type="match status" value="1"/>
</dbReference>
<proteinExistence type="predicted"/>
<dbReference type="AlphaFoldDB" id="A0A645A6W9"/>
<dbReference type="GO" id="GO:0016747">
    <property type="term" value="F:acyltransferase activity, transferring groups other than amino-acyl groups"/>
    <property type="evidence" value="ECO:0007669"/>
    <property type="project" value="InterPro"/>
</dbReference>
<name>A0A645A6W9_9ZZZZ</name>
<dbReference type="CDD" id="cd04301">
    <property type="entry name" value="NAT_SF"/>
    <property type="match status" value="1"/>
</dbReference>
<dbReference type="InterPro" id="IPR016181">
    <property type="entry name" value="Acyl_CoA_acyltransferase"/>
</dbReference>
<organism evidence="2">
    <name type="scientific">bioreactor metagenome</name>
    <dbReference type="NCBI Taxonomy" id="1076179"/>
    <lineage>
        <taxon>unclassified sequences</taxon>
        <taxon>metagenomes</taxon>
        <taxon>ecological metagenomes</taxon>
    </lineage>
</organism>
<reference evidence="2" key="1">
    <citation type="submission" date="2019-08" db="EMBL/GenBank/DDBJ databases">
        <authorList>
            <person name="Kucharzyk K."/>
            <person name="Murdoch R.W."/>
            <person name="Higgins S."/>
            <person name="Loffler F."/>
        </authorList>
    </citation>
    <scope>NUCLEOTIDE SEQUENCE</scope>
</reference>
<accession>A0A645A6W9</accession>
<gene>
    <name evidence="2" type="ORF">SDC9_95534</name>
</gene>
<dbReference type="PROSITE" id="PS51186">
    <property type="entry name" value="GNAT"/>
    <property type="match status" value="1"/>
</dbReference>
<comment type="caution">
    <text evidence="2">The sequence shown here is derived from an EMBL/GenBank/DDBJ whole genome shotgun (WGS) entry which is preliminary data.</text>
</comment>
<evidence type="ECO:0000259" key="1">
    <source>
        <dbReference type="PROSITE" id="PS51186"/>
    </source>
</evidence>
<sequence length="144" mass="16379">MFVKYAEKSEINEWMSLVEVVRDNFPGLDEIQYREGLEKSIENREALTAWEGDVLIGVLAFSKASAELEFLAVHPKHRRKGAAKALFEKMLQEFKDGNEISVVTYCEGDEIGASARKLYFSLGFGEAELLTVFDYPCQRLIYIA</sequence>
<protein>
    <recommendedName>
        <fullName evidence="1">N-acetyltransferase domain-containing protein</fullName>
    </recommendedName>
</protein>
<dbReference type="SUPFAM" id="SSF55729">
    <property type="entry name" value="Acyl-CoA N-acyltransferases (Nat)"/>
    <property type="match status" value="1"/>
</dbReference>
<dbReference type="InterPro" id="IPR000182">
    <property type="entry name" value="GNAT_dom"/>
</dbReference>
<dbReference type="Pfam" id="PF00583">
    <property type="entry name" value="Acetyltransf_1"/>
    <property type="match status" value="1"/>
</dbReference>
<feature type="domain" description="N-acetyltransferase" evidence="1">
    <location>
        <begin position="3"/>
        <end position="144"/>
    </location>
</feature>